<dbReference type="InterPro" id="IPR001611">
    <property type="entry name" value="Leu-rich_rpt"/>
</dbReference>
<evidence type="ECO:0000256" key="2">
    <source>
        <dbReference type="ARBA" id="ARBA00022729"/>
    </source>
</evidence>
<reference evidence="6" key="1">
    <citation type="submission" date="2021-10" db="EMBL/GenBank/DDBJ databases">
        <title>Tropical sea cucumber genome reveals ecological adaptation and Cuvierian tubules defense mechanism.</title>
        <authorList>
            <person name="Chen T."/>
        </authorList>
    </citation>
    <scope>NUCLEOTIDE SEQUENCE</scope>
    <source>
        <strain evidence="6">Nanhai2018</strain>
        <tissue evidence="6">Muscle</tissue>
    </source>
</reference>
<keyword evidence="5" id="KW-0812">Transmembrane</keyword>
<keyword evidence="5" id="KW-1133">Transmembrane helix</keyword>
<feature type="transmembrane region" description="Helical" evidence="5">
    <location>
        <begin position="1381"/>
        <end position="1404"/>
    </location>
</feature>
<dbReference type="Pfam" id="PF13855">
    <property type="entry name" value="LRR_8"/>
    <property type="match status" value="7"/>
</dbReference>
<dbReference type="SMART" id="SM00369">
    <property type="entry name" value="LRR_TYP"/>
    <property type="match status" value="24"/>
</dbReference>
<gene>
    <name evidence="6" type="ORF">HOLleu_25856</name>
</gene>
<feature type="transmembrane region" description="Helical" evidence="5">
    <location>
        <begin position="1111"/>
        <end position="1132"/>
    </location>
</feature>
<feature type="transmembrane region" description="Helical" evidence="5">
    <location>
        <begin position="1352"/>
        <end position="1369"/>
    </location>
</feature>
<dbReference type="FunFam" id="3.80.10.10:FF:001164">
    <property type="entry name" value="GH01279p"/>
    <property type="match status" value="1"/>
</dbReference>
<evidence type="ECO:0000256" key="4">
    <source>
        <dbReference type="ARBA" id="ARBA00023180"/>
    </source>
</evidence>
<dbReference type="EMBL" id="JAIZAY010000012">
    <property type="protein sequence ID" value="KAJ8032348.1"/>
    <property type="molecule type" value="Genomic_DNA"/>
</dbReference>
<dbReference type="SMART" id="SM00365">
    <property type="entry name" value="LRR_SD22"/>
    <property type="match status" value="7"/>
</dbReference>
<dbReference type="OrthoDB" id="1111193at2759"/>
<name>A0A9Q1BTF0_HOLLE</name>
<dbReference type="SMART" id="SM01411">
    <property type="entry name" value="Ephrin_rec_like"/>
    <property type="match status" value="2"/>
</dbReference>
<dbReference type="PANTHER" id="PTHR45712:SF22">
    <property type="entry name" value="INSULIN-LIKE GROWTH FACTOR-BINDING PROTEIN COMPLEX ACID LABILE SUBUNIT"/>
    <property type="match status" value="1"/>
</dbReference>
<accession>A0A9Q1BTF0</accession>
<organism evidence="6 7">
    <name type="scientific">Holothuria leucospilota</name>
    <name type="common">Black long sea cucumber</name>
    <name type="synonym">Mertensiothuria leucospilota</name>
    <dbReference type="NCBI Taxonomy" id="206669"/>
    <lineage>
        <taxon>Eukaryota</taxon>
        <taxon>Metazoa</taxon>
        <taxon>Echinodermata</taxon>
        <taxon>Eleutherozoa</taxon>
        <taxon>Echinozoa</taxon>
        <taxon>Holothuroidea</taxon>
        <taxon>Aspidochirotacea</taxon>
        <taxon>Aspidochirotida</taxon>
        <taxon>Holothuriidae</taxon>
        <taxon>Holothuria</taxon>
    </lineage>
</organism>
<sequence>MLITSSLSDACGTRGVCKCFLKSLKETVNCALQALTELPTGIPANVSTLDLQRNEIKKLDEESFQYMLILEKLSLFQNYLETLNTHLFSKTVMLQELDISFNQLKDLPDYLLRNTSGLKKFHLKRNFLVTLPSELFSQSIALEDLDISYNKLVELPEYLLRNNIKLIKLRLAGNKLTRFRKDFFLQLRNLQELDLSVNHITNMDVNFLSFSKMLWKFSLAGNKLTTLPSHLFSHSYGLEELDVSSNQLEYLPEHLLQNTTKLNVLLLHNNRIKRFGKDFFRQLKFLDELNLDHNQLSNMDLAILSPLKTLRFLRLENNDINYTSTAFVSGMTLLRKLYLRGNHIRILSAGSFVNIHYLRILDLTNNNMKIESTRVLSCLKNVETLFLSGNKIENIPEESFHSFYKMEILELNNNGVINIPDLLFSSMGMLQKLSMENNYLVEIRKSHFAALHNLMSLHLRWNRIRWIEKDSFQKLENLVELHLSHNNITCLPDDIFTGTPLLQQLDLSSNMIQEVHDGLFNNLSKLYILNMTGNAMTHLPEKIFSDSNDLVYLGLDDNHLQELPERLLKDLKDLRSLDLSLNELQILQSNTFDDIQEFIYLSVSFNNISKLPSDLFVHVALSSTLDLSNNRLTSLPSRLFNSHKKSHGLETLLLHRNQIDYLARDVFRGLPRLISLCLFYNNIKTLADDTFAGISGKIYLFGNELTIMNTTPFRNRNITEIHLYGNNIGFFKKTALRGLSSKAKVFIDCREVQKLQQSAVDLTCVTPQFVPVLLVDKDLGVVMGREGFTCQPTQAKSKNLCSPCPRGTFSNGQNECVPCPPGGYYQDEIGITNKQEICKKCGNGTFVRRGGGESIGDCAICPDGTNKEFHAGYRACFCLDKYARKERLGPCYLCLEKGVNCSGRDYESIQPGFYWSWNFEGANLTNYQNFVKNLEIESSLIDFNAKYDEEIPRPFACPRRESCKTTMGNIDVHCVTGYTGWLCSKCITGFYSVMNYCLPCPKKEWLFIEVALILCFCVVVSACLFRFHKLDKRRRKSERSLLDIFISRGKIALGFYQVVGEVFASLHDVSWATTMKFIGDVISFIELNILRLFIRPQCFHERLQINPKIEFVIAMIFIISVITGSFGIYQVLKTFHKHKTKYTDPSKSFEKYTKDLKSRLLTCSIITFFVTYPSVCTIVFQLYPRACESFCLDRAENTCKVLLRSDYDIECQDLNLYHIFAYAATAGYVVAYPAVLLFLLNRRFRFRLLKSAKIPQVSSDENVGNDQQILADGISCDGSNPVWVNFLCENYKPQYWYWEIVELTRKVTQTVLITLLGWENKLTVFITIGISVTYLTLHARYMPMKSVFEQRLQMFSLVAILFYVLIASMDVPDEYDDALSVAIVTLNSVIIIIIGAEVAFGLFVRLTHIRIHELAQRFSHSTFKCLGERSRSRND</sequence>
<proteinExistence type="predicted"/>
<dbReference type="Gene3D" id="2.10.50.10">
    <property type="entry name" value="Tumor Necrosis Factor Receptor, subunit A, domain 2"/>
    <property type="match status" value="1"/>
</dbReference>
<evidence type="ECO:0000313" key="7">
    <source>
        <dbReference type="Proteomes" id="UP001152320"/>
    </source>
</evidence>
<feature type="transmembrane region" description="Helical" evidence="5">
    <location>
        <begin position="1005"/>
        <end position="1028"/>
    </location>
</feature>
<comment type="caution">
    <text evidence="6">The sequence shown here is derived from an EMBL/GenBank/DDBJ whole genome shotgun (WGS) entry which is preliminary data.</text>
</comment>
<dbReference type="CDD" id="cd00185">
    <property type="entry name" value="TNFRSF"/>
    <property type="match status" value="1"/>
</dbReference>
<feature type="transmembrane region" description="Helical" evidence="5">
    <location>
        <begin position="1160"/>
        <end position="1183"/>
    </location>
</feature>
<dbReference type="FunFam" id="3.80.10.10:FF:000770">
    <property type="entry name" value="Uncharacterized protein"/>
    <property type="match status" value="1"/>
</dbReference>
<keyword evidence="5" id="KW-0472">Membrane</keyword>
<dbReference type="InterPro" id="IPR032675">
    <property type="entry name" value="LRR_dom_sf"/>
</dbReference>
<evidence type="ECO:0000313" key="6">
    <source>
        <dbReference type="EMBL" id="KAJ8032348.1"/>
    </source>
</evidence>
<dbReference type="SMART" id="SM00364">
    <property type="entry name" value="LRR_BAC"/>
    <property type="match status" value="9"/>
</dbReference>
<dbReference type="Proteomes" id="UP001152320">
    <property type="component" value="Chromosome 12"/>
</dbReference>
<evidence type="ECO:0000256" key="1">
    <source>
        <dbReference type="ARBA" id="ARBA00022614"/>
    </source>
</evidence>
<evidence type="ECO:0000256" key="5">
    <source>
        <dbReference type="SAM" id="Phobius"/>
    </source>
</evidence>
<dbReference type="InterPro" id="IPR003591">
    <property type="entry name" value="Leu-rich_rpt_typical-subtyp"/>
</dbReference>
<keyword evidence="2" id="KW-0732">Signal</keyword>
<dbReference type="Gene3D" id="3.80.10.10">
    <property type="entry name" value="Ribonuclease Inhibitor"/>
    <property type="match status" value="4"/>
</dbReference>
<keyword evidence="1" id="KW-0433">Leucine-rich repeat</keyword>
<keyword evidence="4" id="KW-0325">Glycoprotein</keyword>
<keyword evidence="3" id="KW-0677">Repeat</keyword>
<protein>
    <submittedName>
        <fullName evidence="6">Protein artichoke</fullName>
    </submittedName>
</protein>
<dbReference type="InterPro" id="IPR050333">
    <property type="entry name" value="SLRP"/>
</dbReference>
<evidence type="ECO:0000256" key="3">
    <source>
        <dbReference type="ARBA" id="ARBA00022737"/>
    </source>
</evidence>
<dbReference type="PROSITE" id="PS51450">
    <property type="entry name" value="LRR"/>
    <property type="match status" value="4"/>
</dbReference>
<feature type="transmembrane region" description="Helical" evidence="5">
    <location>
        <begin position="1219"/>
        <end position="1240"/>
    </location>
</feature>
<dbReference type="PANTHER" id="PTHR45712">
    <property type="entry name" value="AGAP008170-PA"/>
    <property type="match status" value="1"/>
</dbReference>
<keyword evidence="7" id="KW-1185">Reference proteome</keyword>
<dbReference type="SUPFAM" id="SSF52058">
    <property type="entry name" value="L domain-like"/>
    <property type="match status" value="3"/>
</dbReference>